<dbReference type="PANTHER" id="PTHR46967">
    <property type="entry name" value="INSULIN-LIKE GROWTH FACTOR BINDING PROTEIN,N-TERMINAL"/>
    <property type="match status" value="1"/>
</dbReference>
<dbReference type="InterPro" id="IPR011641">
    <property type="entry name" value="Tyr-kin_ephrin_A/B_rcpt-like"/>
</dbReference>
<reference evidence="2" key="1">
    <citation type="submission" date="2022-11" db="EMBL/GenBank/DDBJ databases">
        <authorList>
            <person name="Morgan W.R."/>
            <person name="Tartar A."/>
        </authorList>
    </citation>
    <scope>NUCLEOTIDE SEQUENCE</scope>
    <source>
        <strain evidence="2">ARSEF 373</strain>
    </source>
</reference>
<dbReference type="Gene3D" id="2.10.50.10">
    <property type="entry name" value="Tumor Necrosis Factor Receptor, subunit A, domain 2"/>
    <property type="match status" value="4"/>
</dbReference>
<keyword evidence="3" id="KW-1185">Reference proteome</keyword>
<dbReference type="Gene3D" id="2.120.10.80">
    <property type="entry name" value="Kelch-type beta propeller"/>
    <property type="match status" value="2"/>
</dbReference>
<evidence type="ECO:0000313" key="2">
    <source>
        <dbReference type="EMBL" id="DBA02263.1"/>
    </source>
</evidence>
<dbReference type="SMART" id="SM01411">
    <property type="entry name" value="Ephrin_rec_like"/>
    <property type="match status" value="6"/>
</dbReference>
<dbReference type="InterPro" id="IPR015915">
    <property type="entry name" value="Kelch-typ_b-propeller"/>
</dbReference>
<dbReference type="Pfam" id="PF07699">
    <property type="entry name" value="Ephrin_rec_like"/>
    <property type="match status" value="2"/>
</dbReference>
<dbReference type="Pfam" id="PF24681">
    <property type="entry name" value="Kelch_KLHDC2_KLHL20_DRC7"/>
    <property type="match status" value="1"/>
</dbReference>
<dbReference type="SUPFAM" id="SSF117281">
    <property type="entry name" value="Kelch motif"/>
    <property type="match status" value="1"/>
</dbReference>
<evidence type="ECO:0000259" key="1">
    <source>
        <dbReference type="Pfam" id="PF07699"/>
    </source>
</evidence>
<dbReference type="InterPro" id="IPR009030">
    <property type="entry name" value="Growth_fac_rcpt_cys_sf"/>
</dbReference>
<organism evidence="2 3">
    <name type="scientific">Lagenidium giganteum</name>
    <dbReference type="NCBI Taxonomy" id="4803"/>
    <lineage>
        <taxon>Eukaryota</taxon>
        <taxon>Sar</taxon>
        <taxon>Stramenopiles</taxon>
        <taxon>Oomycota</taxon>
        <taxon>Peronosporomycetes</taxon>
        <taxon>Pythiales</taxon>
        <taxon>Pythiaceae</taxon>
    </lineage>
</organism>
<reference evidence="2" key="2">
    <citation type="journal article" date="2023" name="Microbiol Resour">
        <title>Decontamination and Annotation of the Draft Genome Sequence of the Oomycete Lagenidium giganteum ARSEF 373.</title>
        <authorList>
            <person name="Morgan W.R."/>
            <person name="Tartar A."/>
        </authorList>
    </citation>
    <scope>NUCLEOTIDE SEQUENCE</scope>
    <source>
        <strain evidence="2">ARSEF 373</strain>
    </source>
</reference>
<comment type="caution">
    <text evidence="2">The sequence shown here is derived from an EMBL/GenBank/DDBJ whole genome shotgun (WGS) entry which is preliminary data.</text>
</comment>
<sequence length="1298" mass="134719">MPTSAGAVRLVIVGGIEYESAQPVVTAPVLVYHVASNTFALPRDTILSSAAMAATKKPTLANDFVSPASRSDHASFQYQRTLFLFGGQRQGSLNDAWRLCLDDASSTATWDQLMPSTTDSSLQALPGPRIGHSLTHVYDNGSAISAFVFGGLSDSYVDYAGVHMLVVSKASLGCNDRSPSVAWRSLALAPQSPVPSARSYHVAARLSSIASLSTSISCLLVYGGKNTQQNVILGDLWRLCAQPGAVGLPIEKQLYVWEQLTPIGSTPGARYGAAATFIDDGKVALTGGSYTFPNDFLADSWELNVNATQWVRLHFSSDLSPPRRGHSATYVQSLGAWYVFGGKDRYAVVQNRIETSPYVAPYCATGLKITWCDATGTYVCVPCAAGTYLLSGSRTCALCPAGAFSAQGAAVCTPCPAGTYSTEVGKTNALPCTACPSGTFSTNVGATAATTCSACPAGSFSGAAGATSCTSCVAGTYSLSNSSSCQQCDIGKWSAAGASACSGCDAGTYNPRRGASTCLSCPKGFYTNGTASACSPCPAMSYGDNVRAAYSGCKPCPTATFTTSVGQPKCQTCPDGFTYASKIGCLPCAIGTYASAVATAGACVACPLAAVANVTTSAGVLYFPTTQRRWIMTNETTVSLLVARSNGWNGNVQAVIAWTAGNTTLGAGTTTPIAVALANQQTTAVISIPIANFSSLSGCRTATFTLQDVPNAAVSGGMSSVSTDPDQVITIFFDDMSGGTVGGVNPAVQYTTTMTVTLSRSVATSVTATPASSVVKSLASQPLLVLFVVDMASTIASTFLNSVPAVIAQLQTIYTSPSLSFGLLSPSQAAPIGPTTDVAVLLTAIKALAASTTPVDWAFLSSSLPSNQLIWTVLAPETRKFVVVVSNNEKGTLSSTADPNKMMLFLQSVRAQSAFTFFLSSTTKPMVAPPTALMQGVIFSKPEDIAPVLVSAFQTFDATVPKEVHVLDDPRGLVQRAQASGFSAGTSSLPVLQFQFAALGAIASSTTARIGVPGVIQLSLTIIAPGPSCSPPPDAWQVDQHAWSGWLDNVETLDDVQRAWQSDSAAVRVSRRTDYSLMRTRNSSILTVPVALPAGSALSFALTRRLTGSLFASGVPLVLRGFHRVVTTPKITATCSMMLKVTSVASSLAVGSSSSNLSSTTINATVTFANNTAGEWSFQWLSVTTPWELDHADVVLTCQMSADPSAAAASVSVEWTQLGLFPDPAFACHCPRGFYNDLDIGGIGAADASSSTIDGACVRCAAGSFCVAGIKRQCPDGTFSFGKADHCEQCRDGWICIA</sequence>
<feature type="domain" description="Tyrosine-protein kinase ephrin type A/B receptor-like" evidence="1">
    <location>
        <begin position="402"/>
        <end position="452"/>
    </location>
</feature>
<dbReference type="EMBL" id="DAKRPA010000034">
    <property type="protein sequence ID" value="DBA02263.1"/>
    <property type="molecule type" value="Genomic_DNA"/>
</dbReference>
<feature type="non-terminal residue" evidence="2">
    <location>
        <position position="1298"/>
    </location>
</feature>
<feature type="domain" description="Tyrosine-protein kinase ephrin type A/B receptor-like" evidence="1">
    <location>
        <begin position="491"/>
        <end position="532"/>
    </location>
</feature>
<protein>
    <recommendedName>
        <fullName evidence="1">Tyrosine-protein kinase ephrin type A/B receptor-like domain-containing protein</fullName>
    </recommendedName>
</protein>
<evidence type="ECO:0000313" key="3">
    <source>
        <dbReference type="Proteomes" id="UP001146120"/>
    </source>
</evidence>
<gene>
    <name evidence="2" type="ORF">N0F65_007673</name>
</gene>
<dbReference type="PANTHER" id="PTHR46967:SF2">
    <property type="entry name" value="SUSHI, VON WILLEBRAND FACTOR TYPE A, EGF AND PENTRAXIN DOMAIN-CONTAINING PROTEIN 1-LIKE"/>
    <property type="match status" value="1"/>
</dbReference>
<dbReference type="CDD" id="cd00185">
    <property type="entry name" value="TNFRSF"/>
    <property type="match status" value="1"/>
</dbReference>
<name>A0AAV2Z4H9_9STRA</name>
<accession>A0AAV2Z4H9</accession>
<proteinExistence type="predicted"/>
<dbReference type="Proteomes" id="UP001146120">
    <property type="component" value="Unassembled WGS sequence"/>
</dbReference>
<dbReference type="SUPFAM" id="SSF57184">
    <property type="entry name" value="Growth factor receptor domain"/>
    <property type="match status" value="2"/>
</dbReference>